<sequence>MNQKKIKGIKREISEDTAINVGFYQGTLATILDKLGTYHLKEVLSDQGDFISSIAQSHSETELENIIVTEMINKMSYQEFKEVASCFFSYQESKDEILARNIPITKEWFEKLTSFYDKNYDQVVSNNERREQINDLVTNWYERYQSVIALAEGAFDPFGYLEYEDPVEAEEAGFDLEVHDAIYNSPVRAFGVYEKQIKIAPEGNSFTYVLTDSSNQELFSNPDLEEIIQHPLFEEQVRLYPDIEKMYSSEVEVKKLIAIVSEAMTENQSFMDEEIWWGDSQVEIPIDNPFFLAATELIMPEHYRNKQQEQDMNKSLENSYRR</sequence>
<protein>
    <submittedName>
        <fullName evidence="2">Uncharacterized protein</fullName>
    </submittedName>
</protein>
<organism evidence="2 3">
    <name type="scientific">Lactococcus petauri</name>
    <dbReference type="NCBI Taxonomy" id="1940789"/>
    <lineage>
        <taxon>Bacteria</taxon>
        <taxon>Bacillati</taxon>
        <taxon>Bacillota</taxon>
        <taxon>Bacilli</taxon>
        <taxon>Lactobacillales</taxon>
        <taxon>Streptococcaceae</taxon>
        <taxon>Lactococcus</taxon>
    </lineage>
</organism>
<reference evidence="2" key="1">
    <citation type="submission" date="2023-03" db="EMBL/GenBank/DDBJ databases">
        <authorList>
            <person name="Shen W."/>
            <person name="Cai J."/>
        </authorList>
    </citation>
    <scope>NUCLEOTIDE SEQUENCE</scope>
    <source>
        <strain evidence="2">Y3</strain>
    </source>
</reference>
<proteinExistence type="predicted"/>
<dbReference type="Proteomes" id="UP001257962">
    <property type="component" value="Unassembled WGS sequence"/>
</dbReference>
<dbReference type="AlphaFoldDB" id="A0AAJ2IYM2"/>
<accession>A0AAJ2IYM2</accession>
<comment type="caution">
    <text evidence="2">The sequence shown here is derived from an EMBL/GenBank/DDBJ whole genome shotgun (WGS) entry which is preliminary data.</text>
</comment>
<evidence type="ECO:0000313" key="3">
    <source>
        <dbReference type="Proteomes" id="UP001257962"/>
    </source>
</evidence>
<name>A0AAJ2IYM2_9LACT</name>
<feature type="region of interest" description="Disordered" evidence="1">
    <location>
        <begin position="303"/>
        <end position="322"/>
    </location>
</feature>
<dbReference type="RefSeq" id="WP_311793330.1">
    <property type="nucleotide sequence ID" value="NZ_JARPXS010000004.1"/>
</dbReference>
<evidence type="ECO:0000313" key="2">
    <source>
        <dbReference type="EMBL" id="MDT2666749.1"/>
    </source>
</evidence>
<dbReference type="EMBL" id="JARPYC010000004">
    <property type="protein sequence ID" value="MDT2666749.1"/>
    <property type="molecule type" value="Genomic_DNA"/>
</dbReference>
<gene>
    <name evidence="2" type="ORF">P7D34_05800</name>
</gene>
<evidence type="ECO:0000256" key="1">
    <source>
        <dbReference type="SAM" id="MobiDB-lite"/>
    </source>
</evidence>